<reference evidence="2 3" key="1">
    <citation type="submission" date="2011-07" db="EMBL/GenBank/DDBJ databases">
        <authorList>
            <person name="Coyne R."/>
            <person name="Brami D."/>
            <person name="Johnson J."/>
            <person name="Hostetler J."/>
            <person name="Hannick L."/>
            <person name="Clark T."/>
            <person name="Cassidy-Hanley D."/>
            <person name="Inman J."/>
        </authorList>
    </citation>
    <scope>NUCLEOTIDE SEQUENCE [LARGE SCALE GENOMIC DNA]</scope>
    <source>
        <strain evidence="2 3">G5</strain>
    </source>
</reference>
<protein>
    <submittedName>
        <fullName evidence="2">Uncharacterized protein</fullName>
    </submittedName>
</protein>
<dbReference type="Proteomes" id="UP000008983">
    <property type="component" value="Unassembled WGS sequence"/>
</dbReference>
<evidence type="ECO:0000313" key="3">
    <source>
        <dbReference type="Proteomes" id="UP000008983"/>
    </source>
</evidence>
<sequence length="224" mass="26011">MELNQTTLESYNKYTHQNQGTLIGNWYEERVLRDLTGVGRTIPCSHTTKNTKSLYEPLQETNKTQSVQQNITSERCLGKQYNHIPQTFNSEYGTGKNKADEFPKQGKRIETIQKQEHAQAGNTIGRKVMRNQNGQPIGPENRDEDLITDHGYFQRQQFLSDEELKKHLPQGESYLTQQAITLWQEKQNDGCVYKSSSNGLNHHQTFRINNEFVKTFNDYSHVKK</sequence>
<evidence type="ECO:0000313" key="2">
    <source>
        <dbReference type="EMBL" id="EGR28987.1"/>
    </source>
</evidence>
<dbReference type="OMA" id="FETTHKE"/>
<dbReference type="eggNOG" id="ENOG502SS0W">
    <property type="taxonomic scope" value="Eukaryota"/>
</dbReference>
<dbReference type="RefSeq" id="XP_004030223.1">
    <property type="nucleotide sequence ID" value="XM_004030175.1"/>
</dbReference>
<dbReference type="OrthoDB" id="61280at2759"/>
<evidence type="ECO:0000256" key="1">
    <source>
        <dbReference type="SAM" id="MobiDB-lite"/>
    </source>
</evidence>
<dbReference type="InParanoid" id="G0R0K1"/>
<proteinExistence type="predicted"/>
<accession>G0R0K1</accession>
<dbReference type="AlphaFoldDB" id="G0R0K1"/>
<dbReference type="EMBL" id="GL984196">
    <property type="protein sequence ID" value="EGR28987.1"/>
    <property type="molecule type" value="Genomic_DNA"/>
</dbReference>
<name>G0R0K1_ICHMU</name>
<dbReference type="GeneID" id="14905098"/>
<gene>
    <name evidence="2" type="ORF">IMG5_165310</name>
</gene>
<organism evidence="2 3">
    <name type="scientific">Ichthyophthirius multifiliis</name>
    <name type="common">White spot disease agent</name>
    <name type="synonym">Ich</name>
    <dbReference type="NCBI Taxonomy" id="5932"/>
    <lineage>
        <taxon>Eukaryota</taxon>
        <taxon>Sar</taxon>
        <taxon>Alveolata</taxon>
        <taxon>Ciliophora</taxon>
        <taxon>Intramacronucleata</taxon>
        <taxon>Oligohymenophorea</taxon>
        <taxon>Hymenostomatida</taxon>
        <taxon>Ophryoglenina</taxon>
        <taxon>Ichthyophthirius</taxon>
    </lineage>
</organism>
<keyword evidence="3" id="KW-1185">Reference proteome</keyword>
<feature type="region of interest" description="Disordered" evidence="1">
    <location>
        <begin position="117"/>
        <end position="145"/>
    </location>
</feature>